<dbReference type="Pfam" id="PF13396">
    <property type="entry name" value="PLDc_N"/>
    <property type="match status" value="1"/>
</dbReference>
<feature type="transmembrane region" description="Helical" evidence="6">
    <location>
        <begin position="44"/>
        <end position="63"/>
    </location>
</feature>
<dbReference type="EMBL" id="JBEPSJ010000001">
    <property type="protein sequence ID" value="MET4581048.1"/>
    <property type="molecule type" value="Genomic_DNA"/>
</dbReference>
<evidence type="ECO:0000256" key="3">
    <source>
        <dbReference type="ARBA" id="ARBA00022692"/>
    </source>
</evidence>
<sequence length="77" mass="8928">MDDFWDFFGFFFWSYVVISLLIVLFAIFADLFRDRSTGGWAKAAWILFLVFVPFIGAVVYIGTRGRGMDERKTESPT</sequence>
<evidence type="ECO:0000313" key="8">
    <source>
        <dbReference type="EMBL" id="MET4581048.1"/>
    </source>
</evidence>
<evidence type="ECO:0000256" key="5">
    <source>
        <dbReference type="ARBA" id="ARBA00023136"/>
    </source>
</evidence>
<keyword evidence="3 6" id="KW-0812">Transmembrane</keyword>
<comment type="subcellular location">
    <subcellularLocation>
        <location evidence="1">Cell membrane</location>
        <topology evidence="1">Multi-pass membrane protein</topology>
    </subcellularLocation>
</comment>
<comment type="caution">
    <text evidence="8">The sequence shown here is derived from an EMBL/GenBank/DDBJ whole genome shotgun (WGS) entry which is preliminary data.</text>
</comment>
<reference evidence="8 9" key="1">
    <citation type="submission" date="2024-06" db="EMBL/GenBank/DDBJ databases">
        <title>Sorghum-associated microbial communities from plants grown in Nebraska, USA.</title>
        <authorList>
            <person name="Schachtman D."/>
        </authorList>
    </citation>
    <scope>NUCLEOTIDE SEQUENCE [LARGE SCALE GENOMIC DNA]</scope>
    <source>
        <strain evidence="8 9">2857</strain>
    </source>
</reference>
<gene>
    <name evidence="8" type="ORF">ABIE21_000538</name>
</gene>
<keyword evidence="4 6" id="KW-1133">Transmembrane helix</keyword>
<keyword evidence="2" id="KW-1003">Cell membrane</keyword>
<protein>
    <recommendedName>
        <fullName evidence="7">Cardiolipin synthase N-terminal domain-containing protein</fullName>
    </recommendedName>
</protein>
<dbReference type="RefSeq" id="WP_354023241.1">
    <property type="nucleotide sequence ID" value="NZ_JBEPSJ010000001.1"/>
</dbReference>
<feature type="transmembrane region" description="Helical" evidence="6">
    <location>
        <begin position="12"/>
        <end position="32"/>
    </location>
</feature>
<evidence type="ECO:0000259" key="7">
    <source>
        <dbReference type="Pfam" id="PF13396"/>
    </source>
</evidence>
<evidence type="ECO:0000256" key="2">
    <source>
        <dbReference type="ARBA" id="ARBA00022475"/>
    </source>
</evidence>
<organism evidence="8 9">
    <name type="scientific">Conyzicola nivalis</name>
    <dbReference type="NCBI Taxonomy" id="1477021"/>
    <lineage>
        <taxon>Bacteria</taxon>
        <taxon>Bacillati</taxon>
        <taxon>Actinomycetota</taxon>
        <taxon>Actinomycetes</taxon>
        <taxon>Micrococcales</taxon>
        <taxon>Microbacteriaceae</taxon>
        <taxon>Conyzicola</taxon>
    </lineage>
</organism>
<dbReference type="Proteomes" id="UP001549257">
    <property type="component" value="Unassembled WGS sequence"/>
</dbReference>
<keyword evidence="5 6" id="KW-0472">Membrane</keyword>
<name>A0ABV2QJ22_9MICO</name>
<dbReference type="InterPro" id="IPR027379">
    <property type="entry name" value="CLS_N"/>
</dbReference>
<accession>A0ABV2QJ22</accession>
<proteinExistence type="predicted"/>
<feature type="domain" description="Cardiolipin synthase N-terminal" evidence="7">
    <location>
        <begin position="23"/>
        <end position="61"/>
    </location>
</feature>
<evidence type="ECO:0000256" key="4">
    <source>
        <dbReference type="ARBA" id="ARBA00022989"/>
    </source>
</evidence>
<keyword evidence="9" id="KW-1185">Reference proteome</keyword>
<evidence type="ECO:0000313" key="9">
    <source>
        <dbReference type="Proteomes" id="UP001549257"/>
    </source>
</evidence>
<evidence type="ECO:0000256" key="6">
    <source>
        <dbReference type="SAM" id="Phobius"/>
    </source>
</evidence>
<evidence type="ECO:0000256" key="1">
    <source>
        <dbReference type="ARBA" id="ARBA00004651"/>
    </source>
</evidence>